<evidence type="ECO:0000256" key="7">
    <source>
        <dbReference type="ARBA" id="ARBA00023014"/>
    </source>
</evidence>
<evidence type="ECO:0000259" key="9">
    <source>
        <dbReference type="PROSITE" id="PS51918"/>
    </source>
</evidence>
<reference evidence="10" key="1">
    <citation type="submission" date="2013-08" db="EMBL/GenBank/DDBJ databases">
        <authorList>
            <person name="Mendez C."/>
            <person name="Richter M."/>
            <person name="Ferrer M."/>
            <person name="Sanchez J."/>
        </authorList>
    </citation>
    <scope>NUCLEOTIDE SEQUENCE</scope>
</reference>
<keyword evidence="2" id="KW-0004">4Fe-4S</keyword>
<gene>
    <name evidence="10" type="ORF">B1A_10023</name>
</gene>
<evidence type="ECO:0000256" key="4">
    <source>
        <dbReference type="ARBA" id="ARBA00022723"/>
    </source>
</evidence>
<keyword evidence="8" id="KW-0413">Isomerase</keyword>
<dbReference type="EMBL" id="AUZX01007135">
    <property type="protein sequence ID" value="EQD60709.1"/>
    <property type="molecule type" value="Genomic_DNA"/>
</dbReference>
<dbReference type="GO" id="GO:0046872">
    <property type="term" value="F:metal ion binding"/>
    <property type="evidence" value="ECO:0007669"/>
    <property type="project" value="UniProtKB-KW"/>
</dbReference>
<dbReference type="InterPro" id="IPR058240">
    <property type="entry name" value="rSAM_sf"/>
</dbReference>
<dbReference type="GO" id="GO:0016853">
    <property type="term" value="F:isomerase activity"/>
    <property type="evidence" value="ECO:0007669"/>
    <property type="project" value="UniProtKB-KW"/>
</dbReference>
<dbReference type="InterPro" id="IPR003739">
    <property type="entry name" value="Lys_aminomutase/Glu_NH3_mut"/>
</dbReference>
<dbReference type="CDD" id="cd01335">
    <property type="entry name" value="Radical_SAM"/>
    <property type="match status" value="1"/>
</dbReference>
<feature type="domain" description="Radical SAM core" evidence="9">
    <location>
        <begin position="1"/>
        <end position="209"/>
    </location>
</feature>
<keyword evidence="7" id="KW-0411">Iron-sulfur</keyword>
<sequence length="221" mass="24076">MHCRYCFRREFPYTEQRAGGERWGEALAALAADTSIEEVILSGGDPLSLGNARLSVLGERLARISHLRRVRVHTRLPVVLPSRVDAGLLRWVRSSSLPMVFVLHANHPAEIDPQVRAACAALRDAGATLLNQTVLLAGVNDDETVLALLSQRLFETGVLPYYLHALDAVRGAAHFAVPDERARRLAGALAARLPGYLVPRLVREIPGADAKTALTPISDAR</sequence>
<keyword evidence="4" id="KW-0479">Metal-binding</keyword>
<name>T1C616_9ZZZZ</name>
<protein>
    <submittedName>
        <fullName evidence="10">Lysine 2,3-aminomutase YodO family protein</fullName>
    </submittedName>
</protein>
<dbReference type="GO" id="GO:0051539">
    <property type="term" value="F:4 iron, 4 sulfur cluster binding"/>
    <property type="evidence" value="ECO:0007669"/>
    <property type="project" value="UniProtKB-KW"/>
</dbReference>
<dbReference type="SUPFAM" id="SSF102114">
    <property type="entry name" value="Radical SAM enzymes"/>
    <property type="match status" value="1"/>
</dbReference>
<keyword evidence="6" id="KW-0408">Iron</keyword>
<comment type="caution">
    <text evidence="10">The sequence shown here is derived from an EMBL/GenBank/DDBJ whole genome shotgun (WGS) entry which is preliminary data.</text>
</comment>
<evidence type="ECO:0000256" key="2">
    <source>
        <dbReference type="ARBA" id="ARBA00022485"/>
    </source>
</evidence>
<dbReference type="InterPro" id="IPR007197">
    <property type="entry name" value="rSAM"/>
</dbReference>
<proteinExistence type="predicted"/>
<dbReference type="PANTHER" id="PTHR30538">
    <property type="entry name" value="LYSINE 2,3-AMINOMUTASE-RELATED"/>
    <property type="match status" value="1"/>
</dbReference>
<accession>T1C616</accession>
<evidence type="ECO:0000256" key="1">
    <source>
        <dbReference type="ARBA" id="ARBA00001933"/>
    </source>
</evidence>
<organism evidence="10">
    <name type="scientific">mine drainage metagenome</name>
    <dbReference type="NCBI Taxonomy" id="410659"/>
    <lineage>
        <taxon>unclassified sequences</taxon>
        <taxon>metagenomes</taxon>
        <taxon>ecological metagenomes</taxon>
    </lineage>
</organism>
<dbReference type="NCBIfam" id="TIGR00238">
    <property type="entry name" value="KamA family radical SAM protein"/>
    <property type="match status" value="1"/>
</dbReference>
<dbReference type="AlphaFoldDB" id="T1C616"/>
<evidence type="ECO:0000313" key="10">
    <source>
        <dbReference type="EMBL" id="EQD60709.1"/>
    </source>
</evidence>
<evidence type="ECO:0000256" key="8">
    <source>
        <dbReference type="ARBA" id="ARBA00023235"/>
    </source>
</evidence>
<dbReference type="Gene3D" id="3.20.20.70">
    <property type="entry name" value="Aldolase class I"/>
    <property type="match status" value="1"/>
</dbReference>
<keyword evidence="5" id="KW-0663">Pyridoxal phosphate</keyword>
<keyword evidence="3" id="KW-0949">S-adenosyl-L-methionine</keyword>
<evidence type="ECO:0000256" key="3">
    <source>
        <dbReference type="ARBA" id="ARBA00022691"/>
    </source>
</evidence>
<reference evidence="10" key="2">
    <citation type="journal article" date="2014" name="ISME J.">
        <title>Microbial stratification in low pH oxic and suboxic macroscopic growths along an acid mine drainage.</title>
        <authorList>
            <person name="Mendez-Garcia C."/>
            <person name="Mesa V."/>
            <person name="Sprenger R.R."/>
            <person name="Richter M."/>
            <person name="Diez M.S."/>
            <person name="Solano J."/>
            <person name="Bargiela R."/>
            <person name="Golyshina O.V."/>
            <person name="Manteca A."/>
            <person name="Ramos J.L."/>
            <person name="Gallego J.R."/>
            <person name="Llorente I."/>
            <person name="Martins Dos Santos V.A."/>
            <person name="Jensen O.N."/>
            <person name="Pelaez A.I."/>
            <person name="Sanchez J."/>
            <person name="Ferrer M."/>
        </authorList>
    </citation>
    <scope>NUCLEOTIDE SEQUENCE</scope>
</reference>
<evidence type="ECO:0000256" key="5">
    <source>
        <dbReference type="ARBA" id="ARBA00022898"/>
    </source>
</evidence>
<comment type="cofactor">
    <cofactor evidence="1">
        <name>pyridoxal 5'-phosphate</name>
        <dbReference type="ChEBI" id="CHEBI:597326"/>
    </cofactor>
</comment>
<dbReference type="InterPro" id="IPR013785">
    <property type="entry name" value="Aldolase_TIM"/>
</dbReference>
<dbReference type="PROSITE" id="PS51918">
    <property type="entry name" value="RADICAL_SAM"/>
    <property type="match status" value="1"/>
</dbReference>
<dbReference type="PANTHER" id="PTHR30538:SF1">
    <property type="entry name" value="L-LYSINE 2,3-AMINOMUTASE"/>
    <property type="match status" value="1"/>
</dbReference>
<evidence type="ECO:0000256" key="6">
    <source>
        <dbReference type="ARBA" id="ARBA00023004"/>
    </source>
</evidence>